<accession>A0A2K8YWJ1</accession>
<reference evidence="1 2" key="1">
    <citation type="submission" date="2017-11" db="EMBL/GenBank/DDBJ databases">
        <title>Taxonomic description and genome sequences of Spirosoma HA7 sp. nov., isolated from pollen microhabitat of Corylus avellana.</title>
        <authorList>
            <person name="Ambika Manirajan B."/>
            <person name="Suarez C."/>
            <person name="Ratering S."/>
            <person name="Geissler-Plaum R."/>
            <person name="Cardinale M."/>
            <person name="Sylvia S."/>
        </authorList>
    </citation>
    <scope>NUCLEOTIDE SEQUENCE [LARGE SCALE GENOMIC DNA]</scope>
    <source>
        <strain evidence="1 2">HA7</strain>
    </source>
</reference>
<evidence type="ECO:0000313" key="2">
    <source>
        <dbReference type="Proteomes" id="UP000232883"/>
    </source>
</evidence>
<dbReference type="Proteomes" id="UP000232883">
    <property type="component" value="Chromosome"/>
</dbReference>
<dbReference type="EMBL" id="CP025096">
    <property type="protein sequence ID" value="AUD01954.1"/>
    <property type="molecule type" value="Genomic_DNA"/>
</dbReference>
<gene>
    <name evidence="1" type="ORF">CWM47_09065</name>
</gene>
<proteinExistence type="predicted"/>
<dbReference type="KEGG" id="spir:CWM47_09065"/>
<name>A0A2K8YWJ1_9BACT</name>
<organism evidence="1 2">
    <name type="scientific">Spirosoma pollinicola</name>
    <dbReference type="NCBI Taxonomy" id="2057025"/>
    <lineage>
        <taxon>Bacteria</taxon>
        <taxon>Pseudomonadati</taxon>
        <taxon>Bacteroidota</taxon>
        <taxon>Cytophagia</taxon>
        <taxon>Cytophagales</taxon>
        <taxon>Cytophagaceae</taxon>
        <taxon>Spirosoma</taxon>
    </lineage>
</organism>
<dbReference type="AlphaFoldDB" id="A0A2K8YWJ1"/>
<keyword evidence="2" id="KW-1185">Reference proteome</keyword>
<protein>
    <submittedName>
        <fullName evidence="1">Uncharacterized protein</fullName>
    </submittedName>
</protein>
<sequence length="101" mass="11902">MEPTIISQILLEKCIIQKLSARGGPIKLVTCHERMTKLVWTLLQTDPSHVNYIKTWETLVDYGEKELRYLVQFYQVSTSKKYTKYLYRLTKKISLAVSILY</sequence>
<evidence type="ECO:0000313" key="1">
    <source>
        <dbReference type="EMBL" id="AUD01954.1"/>
    </source>
</evidence>